<evidence type="ECO:0000256" key="7">
    <source>
        <dbReference type="ARBA" id="ARBA00022679"/>
    </source>
</evidence>
<keyword evidence="8 12" id="KW-0479">Metal-binding</keyword>
<keyword evidence="9 12" id="KW-0862">Zinc</keyword>
<feature type="domain" description="Cobalamin-independent methionine synthase MetE C-terminal/archaeal" evidence="15">
    <location>
        <begin position="457"/>
        <end position="779"/>
    </location>
</feature>
<comment type="similarity">
    <text evidence="3">Belongs to the vitamin-B12 independent methionine synthase family.</text>
</comment>
<dbReference type="HAMAP" id="MF_00172">
    <property type="entry name" value="Meth_synth"/>
    <property type="match status" value="1"/>
</dbReference>
<comment type="cofactor">
    <cofactor evidence="12">
        <name>Zn(2+)</name>
        <dbReference type="ChEBI" id="CHEBI:29105"/>
    </cofactor>
    <text evidence="12">Binds 2 Zn(2+) ions per subunit.</text>
</comment>
<evidence type="ECO:0000256" key="4">
    <source>
        <dbReference type="ARBA" id="ARBA00012034"/>
    </source>
</evidence>
<dbReference type="PANTHER" id="PTHR30519">
    <property type="entry name" value="5-METHYLTETRAHYDROPTEROYLTRIGLUTAMATE--HOMOCYSTEINE METHYLTRANSFERASE"/>
    <property type="match status" value="1"/>
</dbReference>
<feature type="binding site" evidence="11">
    <location>
        <position position="23"/>
    </location>
    <ligand>
        <name>5-methyltetrahydropteroyltri-L-glutamate</name>
        <dbReference type="ChEBI" id="CHEBI:58207"/>
    </ligand>
</feature>
<dbReference type="AlphaFoldDB" id="D2VZ38"/>
<dbReference type="EMBL" id="GG738913">
    <property type="protein sequence ID" value="EFC37875.1"/>
    <property type="molecule type" value="Genomic_DNA"/>
</dbReference>
<dbReference type="NCBIfam" id="TIGR01371">
    <property type="entry name" value="met_syn_B12ind"/>
    <property type="match status" value="1"/>
</dbReference>
<feature type="binding site" evidence="11">
    <location>
        <position position="515"/>
    </location>
    <ligand>
        <name>L-methionine</name>
        <dbReference type="ChEBI" id="CHEBI:57844"/>
    </ligand>
</feature>
<evidence type="ECO:0000256" key="2">
    <source>
        <dbReference type="ARBA" id="ARBA00004681"/>
    </source>
</evidence>
<feature type="binding site" evidence="11">
    <location>
        <position position="129"/>
    </location>
    <ligand>
        <name>5-methyltetrahydropteroyltri-L-glutamate</name>
        <dbReference type="ChEBI" id="CHEBI:58207"/>
    </ligand>
</feature>
<dbReference type="UniPathway" id="UPA00051">
    <property type="reaction ID" value="UER00082"/>
</dbReference>
<dbReference type="InterPro" id="IPR002629">
    <property type="entry name" value="Met_Synth_C/arc"/>
</dbReference>
<dbReference type="OMA" id="KVMKGML"/>
<comment type="pathway">
    <text evidence="2">Amino-acid biosynthesis; L-methionine biosynthesis via de novo pathway; L-methionine from L-homocysteine (MetE route): step 1/1.</text>
</comment>
<evidence type="ECO:0000256" key="14">
    <source>
        <dbReference type="SAM" id="MobiDB-lite"/>
    </source>
</evidence>
<dbReference type="GO" id="GO:0008270">
    <property type="term" value="F:zinc ion binding"/>
    <property type="evidence" value="ECO:0007669"/>
    <property type="project" value="InterPro"/>
</dbReference>
<dbReference type="Pfam" id="PF08267">
    <property type="entry name" value="Meth_synt_1"/>
    <property type="match status" value="1"/>
</dbReference>
<keyword evidence="10" id="KW-0486">Methionine biosynthesis</keyword>
<feature type="binding site" evidence="12">
    <location>
        <position position="757"/>
    </location>
    <ligand>
        <name>Zn(2+)</name>
        <dbReference type="ChEBI" id="CHEBI:29105"/>
        <label>1</label>
        <note>catalytic</note>
    </ligand>
</feature>
<dbReference type="PIRSF" id="PIRSF000382">
    <property type="entry name" value="MeTrfase_B12_ind"/>
    <property type="match status" value="1"/>
</dbReference>
<evidence type="ECO:0000259" key="16">
    <source>
        <dbReference type="Pfam" id="PF08267"/>
    </source>
</evidence>
<dbReference type="FunCoup" id="D2VZ38">
    <property type="interactions" value="97"/>
</dbReference>
<dbReference type="VEuPathDB" id="AmoebaDB:NAEGRDRAFT_59646"/>
<gene>
    <name evidence="17" type="ORF">NAEGRDRAFT_59646</name>
</gene>
<feature type="binding site" evidence="11">
    <location>
        <begin position="546"/>
        <end position="547"/>
    </location>
    <ligand>
        <name>5-methyltetrahydropteroyltri-L-glutamate</name>
        <dbReference type="ChEBI" id="CHEBI:58207"/>
    </ligand>
</feature>
<evidence type="ECO:0000256" key="1">
    <source>
        <dbReference type="ARBA" id="ARBA00002777"/>
    </source>
</evidence>
<feature type="binding site" evidence="11">
    <location>
        <begin position="462"/>
        <end position="464"/>
    </location>
    <ligand>
        <name>L-homocysteine</name>
        <dbReference type="ChEBI" id="CHEBI:58199"/>
    </ligand>
</feature>
<evidence type="ECO:0000256" key="5">
    <source>
        <dbReference type="ARBA" id="ARBA00022603"/>
    </source>
</evidence>
<dbReference type="CDD" id="cd03311">
    <property type="entry name" value="CIMS_C_terminal_like"/>
    <property type="match status" value="1"/>
</dbReference>
<comment type="function">
    <text evidence="1">Catalyzes the transfer of a methyl group from 5-methyltetrahydrofolate to homocysteine resulting in methionine formation.</text>
</comment>
<feature type="region of interest" description="Disordered" evidence="14">
    <location>
        <begin position="423"/>
        <end position="444"/>
    </location>
</feature>
<dbReference type="GO" id="GO:0003871">
    <property type="term" value="F:5-methyltetrahydropteroyltriglutamate-homocysteine S-methyltransferase activity"/>
    <property type="evidence" value="ECO:0007669"/>
    <property type="project" value="UniProtKB-EC"/>
</dbReference>
<sequence>MSINKIFTHNLGFPRIGARRELKQALESYWSCKIDLNALELVGTQLRKQHWEQQLQAGQLDLIPVGDFAWYDQVLEWTTTIGCIPKRHQSDSAQDQPFHLDTLFRMARGRAPTGQPAAACEMTKWFDTNYHFITPEIKLNQEFALSRTFLFEQVKEAEQVLGIDRVKPVIIGPLTWLYLAKGEEFVGSLDSKKLTLLEKLLPVYNQVLQQFSQLGVKWTQIDEPVLCLDLNDEWRQAFQTFYQQLNQSKKLNILIATYFGNLLDNLKTLVNLPVEAIHIDAVRAPQQLAPVLESLKNSSKILSVGLIDGRNIWRSDLDACIETIQKVIIGEFKFDASRLWLSPSCSLLHVPFDLKYETKIDAELKSWLSFAVQKLEELSLLGYAALLKDGCEGSIPSNISSLLATQRSAIESRRNSVRIHNPQVKSRMNESISTDRSHPFDDRKKAQQSKFHLPKLFPTTTIGSFPQTQEIRSIRLKYKNGTVSRELYEKFMKEEIEKVVRLQEEIGLDVLVHGEPERNDMVEYFGELMNGYAFTENGWTQSFGSRCVKPPVIFGDISLDKPMTVEWSSYAQSLTDKPMKGMLTGPVTILNWSFVRDDQPRSETCKQLALVLRDEVLNLEKAGIKIIQIDEPAVREGLPLRKSDWNTYLKWAVDCFKLTTSGVEIDTQIHTHMCYSEFNDIIDSIGAMDADVISIETSRSNMELLQAFEDFKYPNDIGPGVYDIHSPNVPNVEWMVKLIKNAIERIPKENIWINPDCGLKTRGYQEVKQALIAMVQAAQQLRTEFETCQ</sequence>
<feature type="binding site" evidence="11">
    <location>
        <position position="592"/>
    </location>
    <ligand>
        <name>5-methyltetrahydropteroyltri-L-glutamate</name>
        <dbReference type="ChEBI" id="CHEBI:58207"/>
    </ligand>
</feature>
<feature type="compositionally biased region" description="Basic and acidic residues" evidence="14">
    <location>
        <begin position="433"/>
        <end position="444"/>
    </location>
</feature>
<dbReference type="EC" id="2.1.1.14" evidence="4"/>
<dbReference type="NCBIfam" id="NF003556">
    <property type="entry name" value="PRK05222.1"/>
    <property type="match status" value="1"/>
</dbReference>
<dbReference type="CDD" id="cd03312">
    <property type="entry name" value="CIMS_N_terminal_like"/>
    <property type="match status" value="1"/>
</dbReference>
<dbReference type="OrthoDB" id="1053771at2759"/>
<dbReference type="Proteomes" id="UP000006671">
    <property type="component" value="Unassembled WGS sequence"/>
</dbReference>
<accession>D2VZ38</accession>
<dbReference type="GO" id="GO:0009086">
    <property type="term" value="P:methionine biosynthetic process"/>
    <property type="evidence" value="ECO:0007669"/>
    <property type="project" value="UniProtKB-KW"/>
</dbReference>
<dbReference type="SUPFAM" id="SSF51726">
    <property type="entry name" value="UROD/MetE-like"/>
    <property type="match status" value="2"/>
</dbReference>
<dbReference type="InterPro" id="IPR006276">
    <property type="entry name" value="Cobalamin-indep_Met_synthase"/>
</dbReference>
<evidence type="ECO:0000313" key="18">
    <source>
        <dbReference type="Proteomes" id="UP000006671"/>
    </source>
</evidence>
<dbReference type="KEGG" id="ngr:NAEGRDRAFT_59646"/>
<dbReference type="RefSeq" id="XP_002670619.1">
    <property type="nucleotide sequence ID" value="XM_002670573.1"/>
</dbReference>
<feature type="compositionally biased region" description="Polar residues" evidence="14">
    <location>
        <begin position="423"/>
        <end position="432"/>
    </location>
</feature>
<keyword evidence="18" id="KW-1185">Reference proteome</keyword>
<feature type="binding site" evidence="11">
    <location>
        <position position="630"/>
    </location>
    <ligand>
        <name>L-homocysteine</name>
        <dbReference type="ChEBI" id="CHEBI:58199"/>
    </ligand>
</feature>
<dbReference type="STRING" id="5762.D2VZ38"/>
<feature type="binding site" evidence="12">
    <location>
        <position position="672"/>
    </location>
    <ligand>
        <name>Zn(2+)</name>
        <dbReference type="ChEBI" id="CHEBI:29105"/>
        <label>1</label>
        <note>catalytic</note>
    </ligand>
</feature>
<evidence type="ECO:0000313" key="17">
    <source>
        <dbReference type="EMBL" id="EFC37875.1"/>
    </source>
</evidence>
<dbReference type="GeneID" id="8863397"/>
<keyword evidence="6" id="KW-0028">Amino-acid biosynthesis</keyword>
<dbReference type="Gene3D" id="3.20.20.210">
    <property type="match status" value="2"/>
</dbReference>
<evidence type="ECO:0000256" key="8">
    <source>
        <dbReference type="ARBA" id="ARBA00022723"/>
    </source>
</evidence>
<dbReference type="FunFam" id="3.20.20.210:FF:000002">
    <property type="entry name" value="5-methyltetrahydropteroyltriglutamate--homocysteine methyltransferase"/>
    <property type="match status" value="1"/>
</dbReference>
<evidence type="ECO:0000256" key="13">
    <source>
        <dbReference type="PIRSR" id="PIRSR000382-3"/>
    </source>
</evidence>
<feature type="binding site" evidence="12">
    <location>
        <position position="674"/>
    </location>
    <ligand>
        <name>Zn(2+)</name>
        <dbReference type="ChEBI" id="CHEBI:29105"/>
        <label>1</label>
        <note>catalytic</note>
    </ligand>
</feature>
<evidence type="ECO:0000256" key="3">
    <source>
        <dbReference type="ARBA" id="ARBA00009553"/>
    </source>
</evidence>
<feature type="active site" description="Proton donor" evidence="13">
    <location>
        <position position="725"/>
    </location>
</feature>
<dbReference type="GO" id="GO:0032259">
    <property type="term" value="P:methylation"/>
    <property type="evidence" value="ECO:0007669"/>
    <property type="project" value="UniProtKB-KW"/>
</dbReference>
<dbReference type="eggNOG" id="KOG2263">
    <property type="taxonomic scope" value="Eukaryota"/>
</dbReference>
<feature type="binding site" evidence="11">
    <location>
        <begin position="462"/>
        <end position="464"/>
    </location>
    <ligand>
        <name>L-methionine</name>
        <dbReference type="ChEBI" id="CHEBI:57844"/>
    </ligand>
</feature>
<name>D2VZ38_NAEGR</name>
<evidence type="ECO:0000259" key="15">
    <source>
        <dbReference type="Pfam" id="PF01717"/>
    </source>
</evidence>
<keyword evidence="5" id="KW-0489">Methyltransferase</keyword>
<evidence type="ECO:0000256" key="12">
    <source>
        <dbReference type="PIRSR" id="PIRSR000382-2"/>
    </source>
</evidence>
<feature type="domain" description="Cobalamin-independent methionine synthase MetE N-terminal" evidence="16">
    <location>
        <begin position="8"/>
        <end position="327"/>
    </location>
</feature>
<organism evidence="18">
    <name type="scientific">Naegleria gruberi</name>
    <name type="common">Amoeba</name>
    <dbReference type="NCBI Taxonomy" id="5762"/>
    <lineage>
        <taxon>Eukaryota</taxon>
        <taxon>Discoba</taxon>
        <taxon>Heterolobosea</taxon>
        <taxon>Tetramitia</taxon>
        <taxon>Eutetramitia</taxon>
        <taxon>Vahlkampfiidae</taxon>
        <taxon>Naegleria</taxon>
    </lineage>
</organism>
<feature type="binding site" evidence="11">
    <location>
        <position position="630"/>
    </location>
    <ligand>
        <name>L-methionine</name>
        <dbReference type="ChEBI" id="CHEBI:57844"/>
    </ligand>
</feature>
<evidence type="ECO:0000256" key="9">
    <source>
        <dbReference type="ARBA" id="ARBA00022833"/>
    </source>
</evidence>
<protein>
    <recommendedName>
        <fullName evidence="4">5-methyltetrahydropteroyltriglutamate--homocysteine S-methyltransferase</fullName>
        <ecNumber evidence="4">2.1.1.14</ecNumber>
    </recommendedName>
</protein>
<evidence type="ECO:0000256" key="10">
    <source>
        <dbReference type="ARBA" id="ARBA00023167"/>
    </source>
</evidence>
<evidence type="ECO:0000256" key="11">
    <source>
        <dbReference type="PIRSR" id="PIRSR000382-1"/>
    </source>
</evidence>
<dbReference type="InParanoid" id="D2VZ38"/>
<dbReference type="InterPro" id="IPR013215">
    <property type="entry name" value="Cbl-indep_Met_Synth_N"/>
</dbReference>
<feature type="binding site" evidence="12">
    <location>
        <position position="696"/>
    </location>
    <ligand>
        <name>Zn(2+)</name>
        <dbReference type="ChEBI" id="CHEBI:29105"/>
        <label>1</label>
        <note>catalytic</note>
    </ligand>
</feature>
<reference evidence="17 18" key="1">
    <citation type="journal article" date="2010" name="Cell">
        <title>The genome of Naegleria gruberi illuminates early eukaryotic versatility.</title>
        <authorList>
            <person name="Fritz-Laylin L.K."/>
            <person name="Prochnik S.E."/>
            <person name="Ginger M.L."/>
            <person name="Dacks J.B."/>
            <person name="Carpenter M.L."/>
            <person name="Field M.C."/>
            <person name="Kuo A."/>
            <person name="Paredez A."/>
            <person name="Chapman J."/>
            <person name="Pham J."/>
            <person name="Shu S."/>
            <person name="Neupane R."/>
            <person name="Cipriano M."/>
            <person name="Mancuso J."/>
            <person name="Tu H."/>
            <person name="Salamov A."/>
            <person name="Lindquist E."/>
            <person name="Shapiro H."/>
            <person name="Lucas S."/>
            <person name="Grigoriev I.V."/>
            <person name="Cande W.Z."/>
            <person name="Fulton C."/>
            <person name="Rokhsar D.S."/>
            <person name="Dawson S.C."/>
        </authorList>
    </citation>
    <scope>NUCLEOTIDE SEQUENCE [LARGE SCALE GENOMIC DNA]</scope>
    <source>
        <strain evidence="17 18">NEG-M</strain>
    </source>
</reference>
<keyword evidence="7" id="KW-0808">Transferase</keyword>
<evidence type="ECO:0000256" key="6">
    <source>
        <dbReference type="ARBA" id="ARBA00022605"/>
    </source>
</evidence>
<dbReference type="InterPro" id="IPR038071">
    <property type="entry name" value="UROD/MetE-like_sf"/>
</dbReference>
<proteinExistence type="inferred from homology"/>
<dbReference type="Pfam" id="PF01717">
    <property type="entry name" value="Meth_synt_2"/>
    <property type="match status" value="1"/>
</dbReference>